<dbReference type="Proteomes" id="UP000054937">
    <property type="component" value="Unassembled WGS sequence"/>
</dbReference>
<accession>A0A0V0QKJ2</accession>
<evidence type="ECO:0000256" key="1">
    <source>
        <dbReference type="SAM" id="Coils"/>
    </source>
</evidence>
<gene>
    <name evidence="4" type="ORF">PPERSA_11992</name>
</gene>
<keyword evidence="1" id="KW-0175">Coiled coil</keyword>
<protein>
    <recommendedName>
        <fullName evidence="6">CSC1/OSCA1-like cytosolic domain-containing protein</fullName>
    </recommendedName>
</protein>
<dbReference type="InParanoid" id="A0A0V0QKJ2"/>
<keyword evidence="2" id="KW-0812">Transmembrane</keyword>
<feature type="coiled-coil region" evidence="1">
    <location>
        <begin position="63"/>
        <end position="167"/>
    </location>
</feature>
<keyword evidence="5" id="KW-1185">Reference proteome</keyword>
<name>A0A0V0QKJ2_PSEPJ</name>
<evidence type="ECO:0000256" key="3">
    <source>
        <dbReference type="SAM" id="SignalP"/>
    </source>
</evidence>
<feature type="chain" id="PRO_5006867474" description="CSC1/OSCA1-like cytosolic domain-containing protein" evidence="3">
    <location>
        <begin position="20"/>
        <end position="619"/>
    </location>
</feature>
<comment type="caution">
    <text evidence="4">The sequence shown here is derived from an EMBL/GenBank/DDBJ whole genome shotgun (WGS) entry which is preliminary data.</text>
</comment>
<keyword evidence="2" id="KW-1133">Transmembrane helix</keyword>
<sequence>MMRCIQPIFIVLQSSLGFADCVNEGLCLDWKYYIASVIVKQQKKAGALNDQLDFDDLDDEPRVKQLIKQIDEQKRKYKESQEKISQLENEKDQFQQTLEISKSRIRQINNEFIKQGDKLKYSTEMLDKQIMKNNQLNKLNMIKENEYKQLEERFKKQENEYVQLMQSVNTDLIQEWKYDLGRLEDQSNRAHDRFKQMQDFCKLKEDESLRLHDKNMLYTHQPQGDQEEQKSLLQKKQQQLEFQKMEFELEDEYFNLQALWSNSVIVSSKQDLERLPKEQNKIIFEQFLPESADQIIDQVLELRFLCLNIDGFIQKDLLQTLNKIQHIISQLPDVLQGLSFKFKNWKYAEVQNQDVPVYELQLHDIISVNFDLRHLYYNQNDGSEQIIDGELNYLTYSEDWDADFKSEPYSDTCKSVELECLYDEESTNISDNKRWFESDIGTVLFYITPEAIELTQEFAQKINYSTAQLIKVKSTGDSVPEPRASFQLLHYFYIIYPEIILGVCLAVIPLTLIFCMCSVIMTGTFWDIDLNLVTFLQNQTTTNGSNYQGSEEIGQIYSFFDIISYDNITYDNSSQFSDIRNGRCGLAILVIGSYIFFNVAAILIPVKKSTPQKQSDICY</sequence>
<evidence type="ECO:0000313" key="5">
    <source>
        <dbReference type="Proteomes" id="UP000054937"/>
    </source>
</evidence>
<evidence type="ECO:0000256" key="2">
    <source>
        <dbReference type="SAM" id="Phobius"/>
    </source>
</evidence>
<feature type="transmembrane region" description="Helical" evidence="2">
    <location>
        <begin position="499"/>
        <end position="521"/>
    </location>
</feature>
<proteinExistence type="predicted"/>
<dbReference type="EMBL" id="LDAU01000154">
    <property type="protein sequence ID" value="KRX02652.1"/>
    <property type="molecule type" value="Genomic_DNA"/>
</dbReference>
<keyword evidence="3" id="KW-0732">Signal</keyword>
<reference evidence="4 5" key="1">
    <citation type="journal article" date="2015" name="Sci. Rep.">
        <title>Genome of the facultative scuticociliatosis pathogen Pseudocohnilembus persalinus provides insight into its virulence through horizontal gene transfer.</title>
        <authorList>
            <person name="Xiong J."/>
            <person name="Wang G."/>
            <person name="Cheng J."/>
            <person name="Tian M."/>
            <person name="Pan X."/>
            <person name="Warren A."/>
            <person name="Jiang C."/>
            <person name="Yuan D."/>
            <person name="Miao W."/>
        </authorList>
    </citation>
    <scope>NUCLEOTIDE SEQUENCE [LARGE SCALE GENOMIC DNA]</scope>
    <source>
        <strain evidence="4">36N120E</strain>
    </source>
</reference>
<evidence type="ECO:0000313" key="4">
    <source>
        <dbReference type="EMBL" id="KRX02652.1"/>
    </source>
</evidence>
<organism evidence="4 5">
    <name type="scientific">Pseudocohnilembus persalinus</name>
    <name type="common">Ciliate</name>
    <dbReference type="NCBI Taxonomy" id="266149"/>
    <lineage>
        <taxon>Eukaryota</taxon>
        <taxon>Sar</taxon>
        <taxon>Alveolata</taxon>
        <taxon>Ciliophora</taxon>
        <taxon>Intramacronucleata</taxon>
        <taxon>Oligohymenophorea</taxon>
        <taxon>Scuticociliatia</taxon>
        <taxon>Philasterida</taxon>
        <taxon>Pseudocohnilembidae</taxon>
        <taxon>Pseudocohnilembus</taxon>
    </lineage>
</organism>
<keyword evidence="2" id="KW-0472">Membrane</keyword>
<feature type="signal peptide" evidence="3">
    <location>
        <begin position="1"/>
        <end position="19"/>
    </location>
</feature>
<feature type="transmembrane region" description="Helical" evidence="2">
    <location>
        <begin position="584"/>
        <end position="606"/>
    </location>
</feature>
<evidence type="ECO:0008006" key="6">
    <source>
        <dbReference type="Google" id="ProtNLM"/>
    </source>
</evidence>
<dbReference type="AlphaFoldDB" id="A0A0V0QKJ2"/>